<protein>
    <submittedName>
        <fullName evidence="1">Uncharacterized protein</fullName>
    </submittedName>
</protein>
<comment type="caution">
    <text evidence="1">The sequence shown here is derived from an EMBL/GenBank/DDBJ whole genome shotgun (WGS) entry which is preliminary data.</text>
</comment>
<evidence type="ECO:0000313" key="2">
    <source>
        <dbReference type="Proteomes" id="UP000075714"/>
    </source>
</evidence>
<evidence type="ECO:0000313" key="1">
    <source>
        <dbReference type="EMBL" id="KXZ48150.1"/>
    </source>
</evidence>
<reference evidence="2" key="1">
    <citation type="journal article" date="2016" name="Nat. Commun.">
        <title>The Gonium pectorale genome demonstrates co-option of cell cycle regulation during the evolution of multicellularity.</title>
        <authorList>
            <person name="Hanschen E.R."/>
            <person name="Marriage T.N."/>
            <person name="Ferris P.J."/>
            <person name="Hamaji T."/>
            <person name="Toyoda A."/>
            <person name="Fujiyama A."/>
            <person name="Neme R."/>
            <person name="Noguchi H."/>
            <person name="Minakuchi Y."/>
            <person name="Suzuki M."/>
            <person name="Kawai-Toyooka H."/>
            <person name="Smith D.R."/>
            <person name="Sparks H."/>
            <person name="Anderson J."/>
            <person name="Bakaric R."/>
            <person name="Luria V."/>
            <person name="Karger A."/>
            <person name="Kirschner M.W."/>
            <person name="Durand P.M."/>
            <person name="Michod R.E."/>
            <person name="Nozaki H."/>
            <person name="Olson B.J."/>
        </authorList>
    </citation>
    <scope>NUCLEOTIDE SEQUENCE [LARGE SCALE GENOMIC DNA]</scope>
    <source>
        <strain evidence="2">NIES-2863</strain>
    </source>
</reference>
<keyword evidence="2" id="KW-1185">Reference proteome</keyword>
<organism evidence="1 2">
    <name type="scientific">Gonium pectorale</name>
    <name type="common">Green alga</name>
    <dbReference type="NCBI Taxonomy" id="33097"/>
    <lineage>
        <taxon>Eukaryota</taxon>
        <taxon>Viridiplantae</taxon>
        <taxon>Chlorophyta</taxon>
        <taxon>core chlorophytes</taxon>
        <taxon>Chlorophyceae</taxon>
        <taxon>CS clade</taxon>
        <taxon>Chlamydomonadales</taxon>
        <taxon>Volvocaceae</taxon>
        <taxon>Gonium</taxon>
    </lineage>
</organism>
<gene>
    <name evidence="1" type="ORF">GPECTOR_30g246</name>
</gene>
<proteinExistence type="predicted"/>
<dbReference type="AlphaFoldDB" id="A0A150GFP9"/>
<dbReference type="Proteomes" id="UP000075714">
    <property type="component" value="Unassembled WGS sequence"/>
</dbReference>
<name>A0A150GFP9_GONPE</name>
<dbReference type="EMBL" id="LSYV01000031">
    <property type="protein sequence ID" value="KXZ48150.1"/>
    <property type="molecule type" value="Genomic_DNA"/>
</dbReference>
<sequence>MVLGLGVTFGQSLVSGTGFDHLRSDPAAYILVATNTGYVSLRTTIGLQRYRFGASSTSSTSSPFALSFTDSGTELEWVDGGGTRLSSLSLGSTPVSEAAYLEVTSTGGIRVVDGANVIVVYQLPAAGRRQARAQL</sequence>
<accession>A0A150GFP9</accession>